<evidence type="ECO:0000256" key="3">
    <source>
        <dbReference type="ARBA" id="ARBA00016310"/>
    </source>
</evidence>
<dbReference type="GO" id="GO:0070012">
    <property type="term" value="F:oligopeptidase activity"/>
    <property type="evidence" value="ECO:0007669"/>
    <property type="project" value="TreeGrafter"/>
</dbReference>
<organism evidence="6 7">
    <name type="scientific">Pristionchus entomophagus</name>
    <dbReference type="NCBI Taxonomy" id="358040"/>
    <lineage>
        <taxon>Eukaryota</taxon>
        <taxon>Metazoa</taxon>
        <taxon>Ecdysozoa</taxon>
        <taxon>Nematoda</taxon>
        <taxon>Chromadorea</taxon>
        <taxon>Rhabditida</taxon>
        <taxon>Rhabditina</taxon>
        <taxon>Diplogasteromorpha</taxon>
        <taxon>Diplogasteroidea</taxon>
        <taxon>Neodiplogasteridae</taxon>
        <taxon>Pristionchus</taxon>
    </lineage>
</organism>
<dbReference type="InterPro" id="IPR002470">
    <property type="entry name" value="Peptidase_S9A"/>
</dbReference>
<dbReference type="EMBL" id="BTSX01000003">
    <property type="protein sequence ID" value="GMS90665.1"/>
    <property type="molecule type" value="Genomic_DNA"/>
</dbReference>
<dbReference type="Proteomes" id="UP001432027">
    <property type="component" value="Unassembled WGS sequence"/>
</dbReference>
<sequence length="149" mass="16685">MAAVSQQRPDLFGCVINIVGLLDMLRFHNFTCGSSCMGEYGDPSIKKYFDYIIKYSPLHNIDIPLDGQWPATLLMTADHDDRVVPSHTLKYIATLYEKANTHGKQSNPLMARIESKAGHGSGKPTCKIITEEADIYAFIQRVLGLKWIP</sequence>
<comment type="catalytic activity">
    <reaction evidence="1">
        <text>Hydrolysis of Pro-|-Xaa &gt;&gt; Ala-|-Xaa in oligopeptides.</text>
        <dbReference type="EC" id="3.4.21.26"/>
    </reaction>
</comment>
<accession>A0AAV5T566</accession>
<keyword evidence="7" id="KW-1185">Reference proteome</keyword>
<keyword evidence="4" id="KW-0378">Hydrolase</keyword>
<evidence type="ECO:0000259" key="5">
    <source>
        <dbReference type="Pfam" id="PF00326"/>
    </source>
</evidence>
<keyword evidence="4" id="KW-0720">Serine protease</keyword>
<dbReference type="EC" id="3.4.21.-" evidence="4"/>
<dbReference type="SUPFAM" id="SSF53474">
    <property type="entry name" value="alpha/beta-Hydrolases"/>
    <property type="match status" value="1"/>
</dbReference>
<dbReference type="GO" id="GO:0005829">
    <property type="term" value="C:cytosol"/>
    <property type="evidence" value="ECO:0007669"/>
    <property type="project" value="TreeGrafter"/>
</dbReference>
<feature type="domain" description="Peptidase S9 prolyl oligopeptidase catalytic" evidence="5">
    <location>
        <begin position="1"/>
        <end position="144"/>
    </location>
</feature>
<dbReference type="GO" id="GO:0004252">
    <property type="term" value="F:serine-type endopeptidase activity"/>
    <property type="evidence" value="ECO:0007669"/>
    <property type="project" value="UniProtKB-UniRule"/>
</dbReference>
<dbReference type="GO" id="GO:0006508">
    <property type="term" value="P:proteolysis"/>
    <property type="evidence" value="ECO:0007669"/>
    <property type="project" value="UniProtKB-KW"/>
</dbReference>
<reference evidence="6" key="1">
    <citation type="submission" date="2023-10" db="EMBL/GenBank/DDBJ databases">
        <title>Genome assembly of Pristionchus species.</title>
        <authorList>
            <person name="Yoshida K."/>
            <person name="Sommer R.J."/>
        </authorList>
    </citation>
    <scope>NUCLEOTIDE SEQUENCE</scope>
    <source>
        <strain evidence="6">RS0144</strain>
    </source>
</reference>
<keyword evidence="4" id="KW-0645">Protease</keyword>
<name>A0AAV5T566_9BILA</name>
<dbReference type="PANTHER" id="PTHR42881">
    <property type="entry name" value="PROLYL ENDOPEPTIDASE"/>
    <property type="match status" value="1"/>
</dbReference>
<dbReference type="InterPro" id="IPR029058">
    <property type="entry name" value="AB_hydrolase_fold"/>
</dbReference>
<protein>
    <recommendedName>
        <fullName evidence="3 4">Prolyl endopeptidase</fullName>
        <ecNumber evidence="4">3.4.21.-</ecNumber>
    </recommendedName>
</protein>
<proteinExistence type="inferred from homology"/>
<evidence type="ECO:0000256" key="4">
    <source>
        <dbReference type="RuleBase" id="RU368024"/>
    </source>
</evidence>
<dbReference type="InterPro" id="IPR051167">
    <property type="entry name" value="Prolyl_oligopep/macrocyclase"/>
</dbReference>
<dbReference type="Gene3D" id="3.40.50.1820">
    <property type="entry name" value="alpha/beta hydrolase"/>
    <property type="match status" value="1"/>
</dbReference>
<dbReference type="Pfam" id="PF00326">
    <property type="entry name" value="Peptidase_S9"/>
    <property type="match status" value="1"/>
</dbReference>
<dbReference type="PRINTS" id="PR00862">
    <property type="entry name" value="PROLIGOPTASE"/>
</dbReference>
<dbReference type="PANTHER" id="PTHR42881:SF2">
    <property type="entry name" value="PROLYL ENDOPEPTIDASE"/>
    <property type="match status" value="1"/>
</dbReference>
<evidence type="ECO:0000313" key="7">
    <source>
        <dbReference type="Proteomes" id="UP001432027"/>
    </source>
</evidence>
<evidence type="ECO:0000256" key="2">
    <source>
        <dbReference type="ARBA" id="ARBA00005228"/>
    </source>
</evidence>
<comment type="similarity">
    <text evidence="2 4">Belongs to the peptidase S9A family.</text>
</comment>
<dbReference type="InterPro" id="IPR001375">
    <property type="entry name" value="Peptidase_S9_cat"/>
</dbReference>
<dbReference type="AlphaFoldDB" id="A0AAV5T566"/>
<evidence type="ECO:0000256" key="1">
    <source>
        <dbReference type="ARBA" id="ARBA00001070"/>
    </source>
</evidence>
<comment type="caution">
    <text evidence="6">The sequence shown here is derived from an EMBL/GenBank/DDBJ whole genome shotgun (WGS) entry which is preliminary data.</text>
</comment>
<evidence type="ECO:0000313" key="6">
    <source>
        <dbReference type="EMBL" id="GMS90665.1"/>
    </source>
</evidence>
<gene>
    <name evidence="6" type="ORF">PENTCL1PPCAC_12840</name>
</gene>